<organism evidence="1 2">
    <name type="scientific">Treponema lecithinolyticum ATCC 700332</name>
    <dbReference type="NCBI Taxonomy" id="1321815"/>
    <lineage>
        <taxon>Bacteria</taxon>
        <taxon>Pseudomonadati</taxon>
        <taxon>Spirochaetota</taxon>
        <taxon>Spirochaetia</taxon>
        <taxon>Spirochaetales</taxon>
        <taxon>Treponemataceae</taxon>
        <taxon>Treponema</taxon>
    </lineage>
</organism>
<dbReference type="EMBL" id="AWVH01000008">
    <property type="protein sequence ID" value="ERJ94009.1"/>
    <property type="molecule type" value="Genomic_DNA"/>
</dbReference>
<keyword evidence="2" id="KW-1185">Reference proteome</keyword>
<dbReference type="Proteomes" id="UP000016649">
    <property type="component" value="Unassembled WGS sequence"/>
</dbReference>
<sequence length="507" mass="58439">MSGRLEQFKRANFFPGLQAGPTYWNSIEDYHFNKELLYNKLFHGFGIVPGFLDSLQVQAQKTKGGLMTLLVSAGMAIDGEGRPLFLYEPQVLILDPKKFKLPSTVYIIIKYEERFEDYFQNKENTDLQGYQKKLETVKLDIVAEIKEPELSIELARIKLANDEAGGINFIKNNDNFCDPGENTLDYRFVPWAFRIKKGVSDYLLTYLIDLFEYTRTVATSAYEVVPVVSLRNLQTVAMTGKMILQCSGIFFDDIIHLVQPLFDLGHQILFEIDEYERTHEDIGKQYTVKSSYETARSAMYALGDLIKSYDNSYEKIDDILKTHRTIMDGIRQTLITKEVHSDDIKYISYAMPHILLFGEERYTLVDTLNFASMESVENHKFELINCSHPTTSNEAFFYPDGTLVHDTVRRWIGGAVRFQLKNIVKDRKTLIIRRTDVHHGDYSVEVTLADTATRTLAVEGSDTKKRWRNLFVIYEEGEIKEYSPEIQFSIGESGRDNSGTVWVYQLL</sequence>
<dbReference type="RefSeq" id="WP_021688035.1">
    <property type="nucleotide sequence ID" value="NZ_KI260570.1"/>
</dbReference>
<protein>
    <submittedName>
        <fullName evidence="1">Uncharacterized protein</fullName>
    </submittedName>
</protein>
<reference evidence="1 2" key="1">
    <citation type="submission" date="2013-08" db="EMBL/GenBank/DDBJ databases">
        <authorList>
            <person name="Weinstock G."/>
            <person name="Sodergren E."/>
            <person name="Wylie T."/>
            <person name="Fulton L."/>
            <person name="Fulton R."/>
            <person name="Fronick C."/>
            <person name="O'Laughlin M."/>
            <person name="Godfrey J."/>
            <person name="Miner T."/>
            <person name="Herter B."/>
            <person name="Appelbaum E."/>
            <person name="Cordes M."/>
            <person name="Lek S."/>
            <person name="Wollam A."/>
            <person name="Pepin K.H."/>
            <person name="Palsikar V.B."/>
            <person name="Mitreva M."/>
            <person name="Wilson R.K."/>
        </authorList>
    </citation>
    <scope>NUCLEOTIDE SEQUENCE [LARGE SCALE GENOMIC DNA]</scope>
    <source>
        <strain evidence="1 2">ATCC 700332</strain>
    </source>
</reference>
<proteinExistence type="predicted"/>
<accession>A0ABN0P0G3</accession>
<evidence type="ECO:0000313" key="1">
    <source>
        <dbReference type="EMBL" id="ERJ94009.1"/>
    </source>
</evidence>
<comment type="caution">
    <text evidence="1">The sequence shown here is derived from an EMBL/GenBank/DDBJ whole genome shotgun (WGS) entry which is preliminary data.</text>
</comment>
<gene>
    <name evidence="1" type="ORF">HMPREF9193_00523</name>
</gene>
<evidence type="ECO:0000313" key="2">
    <source>
        <dbReference type="Proteomes" id="UP000016649"/>
    </source>
</evidence>
<name>A0ABN0P0G3_TRELE</name>